<comment type="caution">
    <text evidence="1">The sequence shown here is derived from an EMBL/GenBank/DDBJ whole genome shotgun (WGS) entry which is preliminary data.</text>
</comment>
<sequence length="62" mass="7078">MSEFHQSVKKVELPVFDGDDPTGWISRVEVYFRVHETTPEVKVNLAQLCMGGPTIHFFNSLL</sequence>
<keyword evidence="2" id="KW-1185">Reference proteome</keyword>
<proteinExistence type="predicted"/>
<accession>A0A392UJG1</accession>
<name>A0A392UJG1_9FABA</name>
<evidence type="ECO:0000313" key="2">
    <source>
        <dbReference type="Proteomes" id="UP000265520"/>
    </source>
</evidence>
<evidence type="ECO:0000313" key="1">
    <source>
        <dbReference type="EMBL" id="MCI73769.1"/>
    </source>
</evidence>
<reference evidence="1 2" key="1">
    <citation type="journal article" date="2018" name="Front. Plant Sci.">
        <title>Red Clover (Trifolium pratense) and Zigzag Clover (T. medium) - A Picture of Genomic Similarities and Differences.</title>
        <authorList>
            <person name="Dluhosova J."/>
            <person name="Istvanek J."/>
            <person name="Nedelnik J."/>
            <person name="Repkova J."/>
        </authorList>
    </citation>
    <scope>NUCLEOTIDE SEQUENCE [LARGE SCALE GENOMIC DNA]</scope>
    <source>
        <strain evidence="2">cv. 10/8</strain>
        <tissue evidence="1">Leaf</tissue>
    </source>
</reference>
<feature type="non-terminal residue" evidence="1">
    <location>
        <position position="62"/>
    </location>
</feature>
<dbReference type="AlphaFoldDB" id="A0A392UJG1"/>
<protein>
    <submittedName>
        <fullName evidence="1">Retrotransposon gag protein</fullName>
    </submittedName>
</protein>
<dbReference type="EMBL" id="LXQA010846135">
    <property type="protein sequence ID" value="MCI73769.1"/>
    <property type="molecule type" value="Genomic_DNA"/>
</dbReference>
<organism evidence="1 2">
    <name type="scientific">Trifolium medium</name>
    <dbReference type="NCBI Taxonomy" id="97028"/>
    <lineage>
        <taxon>Eukaryota</taxon>
        <taxon>Viridiplantae</taxon>
        <taxon>Streptophyta</taxon>
        <taxon>Embryophyta</taxon>
        <taxon>Tracheophyta</taxon>
        <taxon>Spermatophyta</taxon>
        <taxon>Magnoliopsida</taxon>
        <taxon>eudicotyledons</taxon>
        <taxon>Gunneridae</taxon>
        <taxon>Pentapetalae</taxon>
        <taxon>rosids</taxon>
        <taxon>fabids</taxon>
        <taxon>Fabales</taxon>
        <taxon>Fabaceae</taxon>
        <taxon>Papilionoideae</taxon>
        <taxon>50 kb inversion clade</taxon>
        <taxon>NPAAA clade</taxon>
        <taxon>Hologalegina</taxon>
        <taxon>IRL clade</taxon>
        <taxon>Trifolieae</taxon>
        <taxon>Trifolium</taxon>
    </lineage>
</organism>
<dbReference type="Proteomes" id="UP000265520">
    <property type="component" value="Unassembled WGS sequence"/>
</dbReference>